<keyword evidence="2" id="KW-0812">Transmembrane</keyword>
<dbReference type="Proteomes" id="UP000276133">
    <property type="component" value="Unassembled WGS sequence"/>
</dbReference>
<feature type="compositionally biased region" description="Basic and acidic residues" evidence="1">
    <location>
        <begin position="360"/>
        <end position="371"/>
    </location>
</feature>
<evidence type="ECO:0000256" key="2">
    <source>
        <dbReference type="SAM" id="Phobius"/>
    </source>
</evidence>
<name>A0A3M7RTL2_BRAPC</name>
<evidence type="ECO:0000256" key="1">
    <source>
        <dbReference type="SAM" id="MobiDB-lite"/>
    </source>
</evidence>
<evidence type="ECO:0000313" key="4">
    <source>
        <dbReference type="Proteomes" id="UP000276133"/>
    </source>
</evidence>
<reference evidence="3 4" key="1">
    <citation type="journal article" date="2018" name="Sci. Rep.">
        <title>Genomic signatures of local adaptation to the degree of environmental predictability in rotifers.</title>
        <authorList>
            <person name="Franch-Gras L."/>
            <person name="Hahn C."/>
            <person name="Garcia-Roger E.M."/>
            <person name="Carmona M.J."/>
            <person name="Serra M."/>
            <person name="Gomez A."/>
        </authorList>
    </citation>
    <scope>NUCLEOTIDE SEQUENCE [LARGE SCALE GENOMIC DNA]</scope>
    <source>
        <strain evidence="3">HYR1</strain>
    </source>
</reference>
<dbReference type="OrthoDB" id="10531753at2759"/>
<gene>
    <name evidence="3" type="ORF">BpHYR1_023710</name>
</gene>
<sequence length="417" mass="47621">MFLFGCILNWILILHYAIRLSLAKLFRAIQNGMAFFSLSSVKTMLKTLLYLFKLQNYLRFKNSFKEYQMMQQTDDINFGVIIGICIDAVLELGAAIIVIVANAYCTGYSTIQPISDFDYAYLEIIGAVLLLVFALILLLVAGVVFFMRKKKKESMMINNFKPIIMGGTPSSLNQSILPKTADSNQGFWTPLTKNEDHIKITENTENNEMKDEVKNYPSKPKKLTPIFSRKRAEIAKFPDYDEPENVENLDTEKNDEIKLNVEDLNENLNEKNESEEFPGRLKSVPIAKEVKEIPKNPFDFIWGLNSIAPFESDSDLKLSRKNTTIGGRVDKLSINPDTFSLNGLISEKENKTKKKKSVKKKDSNNTEAKQEKDELPFDFNITINSPKAKYSIEKERPRILKILKFLLNSLAPNKLNI</sequence>
<feature type="region of interest" description="Disordered" evidence="1">
    <location>
        <begin position="350"/>
        <end position="371"/>
    </location>
</feature>
<accession>A0A3M7RTL2</accession>
<protein>
    <submittedName>
        <fullName evidence="3">Uncharacterized protein</fullName>
    </submittedName>
</protein>
<keyword evidence="4" id="KW-1185">Reference proteome</keyword>
<proteinExistence type="predicted"/>
<dbReference type="AlphaFoldDB" id="A0A3M7RTL2"/>
<organism evidence="3 4">
    <name type="scientific">Brachionus plicatilis</name>
    <name type="common">Marine rotifer</name>
    <name type="synonym">Brachionus muelleri</name>
    <dbReference type="NCBI Taxonomy" id="10195"/>
    <lineage>
        <taxon>Eukaryota</taxon>
        <taxon>Metazoa</taxon>
        <taxon>Spiralia</taxon>
        <taxon>Gnathifera</taxon>
        <taxon>Rotifera</taxon>
        <taxon>Eurotatoria</taxon>
        <taxon>Monogononta</taxon>
        <taxon>Pseudotrocha</taxon>
        <taxon>Ploima</taxon>
        <taxon>Brachionidae</taxon>
        <taxon>Brachionus</taxon>
    </lineage>
</organism>
<comment type="caution">
    <text evidence="3">The sequence shown here is derived from an EMBL/GenBank/DDBJ whole genome shotgun (WGS) entry which is preliminary data.</text>
</comment>
<feature type="transmembrane region" description="Helical" evidence="2">
    <location>
        <begin position="124"/>
        <end position="147"/>
    </location>
</feature>
<feature type="transmembrane region" description="Helical" evidence="2">
    <location>
        <begin position="33"/>
        <end position="52"/>
    </location>
</feature>
<keyword evidence="2" id="KW-1133">Transmembrane helix</keyword>
<evidence type="ECO:0000313" key="3">
    <source>
        <dbReference type="EMBL" id="RNA26914.1"/>
    </source>
</evidence>
<keyword evidence="2" id="KW-0472">Membrane</keyword>
<feature type="transmembrane region" description="Helical" evidence="2">
    <location>
        <begin position="78"/>
        <end position="104"/>
    </location>
</feature>
<dbReference type="EMBL" id="REGN01002641">
    <property type="protein sequence ID" value="RNA26914.1"/>
    <property type="molecule type" value="Genomic_DNA"/>
</dbReference>